<name>A0A329UFP5_9FIRM</name>
<reference evidence="1 2" key="1">
    <citation type="submission" date="2018-02" db="EMBL/GenBank/DDBJ databases">
        <title>Complete genome sequencing of Faecalibacterium prausnitzii strains isolated from the human gut.</title>
        <authorList>
            <person name="Fitzgerald B.C."/>
            <person name="Shkoporov A.N."/>
            <person name="Ross P.R."/>
            <person name="Hill C."/>
        </authorList>
    </citation>
    <scope>NUCLEOTIDE SEQUENCE [LARGE SCALE GENOMIC DNA]</scope>
    <source>
        <strain evidence="1 2">APC923/61-1</strain>
    </source>
</reference>
<proteinExistence type="predicted"/>
<organism evidence="1 2">
    <name type="scientific">Faecalibacterium prausnitzii</name>
    <dbReference type="NCBI Taxonomy" id="853"/>
    <lineage>
        <taxon>Bacteria</taxon>
        <taxon>Bacillati</taxon>
        <taxon>Bacillota</taxon>
        <taxon>Clostridia</taxon>
        <taxon>Eubacteriales</taxon>
        <taxon>Oscillospiraceae</taxon>
        <taxon>Faecalibacterium</taxon>
    </lineage>
</organism>
<evidence type="ECO:0000313" key="1">
    <source>
        <dbReference type="EMBL" id="RAW60375.1"/>
    </source>
</evidence>
<dbReference type="SUPFAM" id="SSF53448">
    <property type="entry name" value="Nucleotide-diphospho-sugar transferases"/>
    <property type="match status" value="1"/>
</dbReference>
<protein>
    <submittedName>
        <fullName evidence="1">Uncharacterized protein</fullName>
    </submittedName>
</protein>
<dbReference type="Proteomes" id="UP000250583">
    <property type="component" value="Unassembled WGS sequence"/>
</dbReference>
<gene>
    <name evidence="1" type="ORF">C4N22_05625</name>
</gene>
<sequence length="168" mass="20236">MFLGYIFDASLGTAVIGAEPGNQVIGALLKQYETAEYQYNPETRDFKIKFEFMPEMYMVNNNDMFTAYFLKNVKGFALTGKKCRCGDDEKIHIYPKEYFEGYSMCLKNNYSIHHCFGSWRYFENENEKHEESTLRNYLKNIYFLRWVKDKYIRMKKKNLPFQNYLTRR</sequence>
<comment type="caution">
    <text evidence="1">The sequence shown here is derived from an EMBL/GenBank/DDBJ whole genome shotgun (WGS) entry which is preliminary data.</text>
</comment>
<dbReference type="EMBL" id="PRLE01000002">
    <property type="protein sequence ID" value="RAW60375.1"/>
    <property type="molecule type" value="Genomic_DNA"/>
</dbReference>
<dbReference type="InterPro" id="IPR029044">
    <property type="entry name" value="Nucleotide-diphossugar_trans"/>
</dbReference>
<dbReference type="AlphaFoldDB" id="A0A329UFP5"/>
<evidence type="ECO:0000313" key="2">
    <source>
        <dbReference type="Proteomes" id="UP000250583"/>
    </source>
</evidence>
<accession>A0A329UFP5</accession>